<keyword evidence="1" id="KW-0472">Membrane</keyword>
<feature type="transmembrane region" description="Helical" evidence="1">
    <location>
        <begin position="7"/>
        <end position="28"/>
    </location>
</feature>
<feature type="transmembrane region" description="Helical" evidence="1">
    <location>
        <begin position="89"/>
        <end position="107"/>
    </location>
</feature>
<feature type="transmembrane region" description="Helical" evidence="1">
    <location>
        <begin position="48"/>
        <end position="77"/>
    </location>
</feature>
<proteinExistence type="predicted"/>
<keyword evidence="1" id="KW-0812">Transmembrane</keyword>
<dbReference type="AlphaFoldDB" id="A0A2T2NUN4"/>
<sequence>MPSKLMLIYVAMDFIFAGGGGVLMGFALSSEQRMSDSPTVDNVAQNLLLAQCPLTAGVVNAIFIFVTFLLSLPALFLPHNRGWLRAQGWLVVFCATFTLGLGLSVWVETLQTRRNLSMLWGRESPLVQSLLQQKFDCCGYFNSTAPPFVQDATCLNNLVAAQKGGCIGSFSAFANRYLDQIFTAAFGIVGVDVILVLCVAMVLKYRQEQERYRHIDEKNGVGSL</sequence>
<dbReference type="OrthoDB" id="2279611at2759"/>
<name>A0A2T2NUN4_CORCC</name>
<protein>
    <recommendedName>
        <fullName evidence="4">Tetraspanin</fullName>
    </recommendedName>
</protein>
<dbReference type="EMBL" id="KZ678133">
    <property type="protein sequence ID" value="PSN69151.1"/>
    <property type="molecule type" value="Genomic_DNA"/>
</dbReference>
<organism evidence="2 3">
    <name type="scientific">Corynespora cassiicola Philippines</name>
    <dbReference type="NCBI Taxonomy" id="1448308"/>
    <lineage>
        <taxon>Eukaryota</taxon>
        <taxon>Fungi</taxon>
        <taxon>Dikarya</taxon>
        <taxon>Ascomycota</taxon>
        <taxon>Pezizomycotina</taxon>
        <taxon>Dothideomycetes</taxon>
        <taxon>Pleosporomycetidae</taxon>
        <taxon>Pleosporales</taxon>
        <taxon>Corynesporascaceae</taxon>
        <taxon>Corynespora</taxon>
    </lineage>
</organism>
<evidence type="ECO:0000256" key="1">
    <source>
        <dbReference type="SAM" id="Phobius"/>
    </source>
</evidence>
<accession>A0A2T2NUN4</accession>
<evidence type="ECO:0000313" key="3">
    <source>
        <dbReference type="Proteomes" id="UP000240883"/>
    </source>
</evidence>
<keyword evidence="1" id="KW-1133">Transmembrane helix</keyword>
<reference evidence="2 3" key="1">
    <citation type="journal article" date="2018" name="Front. Microbiol.">
        <title>Genome-Wide Analysis of Corynespora cassiicola Leaf Fall Disease Putative Effectors.</title>
        <authorList>
            <person name="Lopez D."/>
            <person name="Ribeiro S."/>
            <person name="Label P."/>
            <person name="Fumanal B."/>
            <person name="Venisse J.S."/>
            <person name="Kohler A."/>
            <person name="de Oliveira R.R."/>
            <person name="Labutti K."/>
            <person name="Lipzen A."/>
            <person name="Lail K."/>
            <person name="Bauer D."/>
            <person name="Ohm R.A."/>
            <person name="Barry K.W."/>
            <person name="Spatafora J."/>
            <person name="Grigoriev I.V."/>
            <person name="Martin F.M."/>
            <person name="Pujade-Renaud V."/>
        </authorList>
    </citation>
    <scope>NUCLEOTIDE SEQUENCE [LARGE SCALE GENOMIC DNA]</scope>
    <source>
        <strain evidence="2 3">Philippines</strain>
    </source>
</reference>
<evidence type="ECO:0008006" key="4">
    <source>
        <dbReference type="Google" id="ProtNLM"/>
    </source>
</evidence>
<evidence type="ECO:0000313" key="2">
    <source>
        <dbReference type="EMBL" id="PSN69151.1"/>
    </source>
</evidence>
<keyword evidence="3" id="KW-1185">Reference proteome</keyword>
<dbReference type="Proteomes" id="UP000240883">
    <property type="component" value="Unassembled WGS sequence"/>
</dbReference>
<gene>
    <name evidence="2" type="ORF">BS50DRAFT_333738</name>
</gene>
<feature type="transmembrane region" description="Helical" evidence="1">
    <location>
        <begin position="181"/>
        <end position="203"/>
    </location>
</feature>
<dbReference type="STRING" id="1448308.A0A2T2NUN4"/>